<evidence type="ECO:0000259" key="9">
    <source>
        <dbReference type="PROSITE" id="PS50109"/>
    </source>
</evidence>
<keyword evidence="7" id="KW-0902">Two-component regulatory system</keyword>
<keyword evidence="8" id="KW-1133">Transmembrane helix</keyword>
<dbReference type="SUPFAM" id="SSF47384">
    <property type="entry name" value="Homodimeric domain of signal transducing histidine kinase"/>
    <property type="match status" value="1"/>
</dbReference>
<accession>A0ABQ6FT89</accession>
<feature type="domain" description="Histidine kinase" evidence="9">
    <location>
        <begin position="162"/>
        <end position="383"/>
    </location>
</feature>
<organism evidence="11 12">
    <name type="scientific">Dictyobacter halimunensis</name>
    <dbReference type="NCBI Taxonomy" id="3026934"/>
    <lineage>
        <taxon>Bacteria</taxon>
        <taxon>Bacillati</taxon>
        <taxon>Chloroflexota</taxon>
        <taxon>Ktedonobacteria</taxon>
        <taxon>Ktedonobacterales</taxon>
        <taxon>Dictyobacteraceae</taxon>
        <taxon>Dictyobacter</taxon>
    </lineage>
</organism>
<dbReference type="PROSITE" id="PS50885">
    <property type="entry name" value="HAMP"/>
    <property type="match status" value="1"/>
</dbReference>
<feature type="domain" description="HAMP" evidence="10">
    <location>
        <begin position="95"/>
        <end position="147"/>
    </location>
</feature>
<feature type="transmembrane region" description="Helical" evidence="8">
    <location>
        <begin position="24"/>
        <end position="53"/>
    </location>
</feature>
<dbReference type="InterPro" id="IPR003660">
    <property type="entry name" value="HAMP_dom"/>
</dbReference>
<sequence>METQHIGMTKCVSRSRRSGFRHLFIGYFLGVLTITFLITAALEVLGILLIALGVQYTSIFTHNRFLQYLVMLALIALPFIILLGACLFFTRRIERKISQPVEELMAAVEKICQQDLNFSIRYRAPNQLGDLCYAFNELRDALQASLEREWRKQEETRTMVAALSHDLRTPVTIIQGHIESLARADSIEKRLQRLQRYLPVLEANSQHMTHLLNDILLISALEDAHFTIQPVQVQLAEELAHKSQVYALHASIHEITFTYGYQPTGNQDPPVVVDFNRLEQVLDNLFENALHHTSAHGTIRLTGRQTRDQLSLVLRDSGSGIAQEDLPHVFEKFYQSQGQKRHKETGLGLYTSKLLIEKLRGTIMIQNHACGGCEVRIELPISAVPGEHTTA</sequence>
<dbReference type="EC" id="2.7.13.3" evidence="3"/>
<evidence type="ECO:0000256" key="2">
    <source>
        <dbReference type="ARBA" id="ARBA00004370"/>
    </source>
</evidence>
<keyword evidence="4" id="KW-0597">Phosphoprotein</keyword>
<evidence type="ECO:0000256" key="3">
    <source>
        <dbReference type="ARBA" id="ARBA00012438"/>
    </source>
</evidence>
<dbReference type="SUPFAM" id="SSF55874">
    <property type="entry name" value="ATPase domain of HSP90 chaperone/DNA topoisomerase II/histidine kinase"/>
    <property type="match status" value="1"/>
</dbReference>
<dbReference type="Proteomes" id="UP001344906">
    <property type="component" value="Unassembled WGS sequence"/>
</dbReference>
<evidence type="ECO:0000313" key="11">
    <source>
        <dbReference type="EMBL" id="GLV55627.1"/>
    </source>
</evidence>
<keyword evidence="6" id="KW-0418">Kinase</keyword>
<feature type="transmembrane region" description="Helical" evidence="8">
    <location>
        <begin position="65"/>
        <end position="89"/>
    </location>
</feature>
<evidence type="ECO:0000313" key="12">
    <source>
        <dbReference type="Proteomes" id="UP001344906"/>
    </source>
</evidence>
<dbReference type="Gene3D" id="3.30.565.10">
    <property type="entry name" value="Histidine kinase-like ATPase, C-terminal domain"/>
    <property type="match status" value="1"/>
</dbReference>
<gene>
    <name evidence="11" type="ORF">KDH_24710</name>
</gene>
<keyword evidence="8" id="KW-0472">Membrane</keyword>
<dbReference type="PRINTS" id="PR00344">
    <property type="entry name" value="BCTRLSENSOR"/>
</dbReference>
<evidence type="ECO:0000256" key="4">
    <source>
        <dbReference type="ARBA" id="ARBA00022553"/>
    </source>
</evidence>
<comment type="caution">
    <text evidence="11">The sequence shown here is derived from an EMBL/GenBank/DDBJ whole genome shotgun (WGS) entry which is preliminary data.</text>
</comment>
<dbReference type="Pfam" id="PF00512">
    <property type="entry name" value="HisKA"/>
    <property type="match status" value="1"/>
</dbReference>
<proteinExistence type="predicted"/>
<dbReference type="PROSITE" id="PS50109">
    <property type="entry name" value="HIS_KIN"/>
    <property type="match status" value="1"/>
</dbReference>
<dbReference type="SMART" id="SM00387">
    <property type="entry name" value="HATPase_c"/>
    <property type="match status" value="1"/>
</dbReference>
<keyword evidence="8" id="KW-0812">Transmembrane</keyword>
<dbReference type="Gene3D" id="6.10.340.10">
    <property type="match status" value="1"/>
</dbReference>
<dbReference type="InterPro" id="IPR036890">
    <property type="entry name" value="HATPase_C_sf"/>
</dbReference>
<reference evidence="11 12" key="1">
    <citation type="submission" date="2023-02" db="EMBL/GenBank/DDBJ databases">
        <title>Dictyobacter halimunensis sp. nov., a new member of the class Ktedonobacteria from forest soil in a geothermal area.</title>
        <authorList>
            <person name="Rachmania M.K."/>
            <person name="Ningsih F."/>
            <person name="Sakai Y."/>
            <person name="Yabe S."/>
            <person name="Yokota A."/>
            <person name="Sjamsuridzal W."/>
        </authorList>
    </citation>
    <scope>NUCLEOTIDE SEQUENCE [LARGE SCALE GENOMIC DNA]</scope>
    <source>
        <strain evidence="11 12">S3.2.2.5</strain>
    </source>
</reference>
<dbReference type="InterPro" id="IPR050736">
    <property type="entry name" value="Sensor_HK_Regulatory"/>
</dbReference>
<dbReference type="InterPro" id="IPR003594">
    <property type="entry name" value="HATPase_dom"/>
</dbReference>
<evidence type="ECO:0000256" key="1">
    <source>
        <dbReference type="ARBA" id="ARBA00000085"/>
    </source>
</evidence>
<dbReference type="InterPro" id="IPR005467">
    <property type="entry name" value="His_kinase_dom"/>
</dbReference>
<evidence type="ECO:0000256" key="8">
    <source>
        <dbReference type="SAM" id="Phobius"/>
    </source>
</evidence>
<dbReference type="InterPro" id="IPR004358">
    <property type="entry name" value="Sig_transdc_His_kin-like_C"/>
</dbReference>
<dbReference type="EMBL" id="BSRI01000001">
    <property type="protein sequence ID" value="GLV55627.1"/>
    <property type="molecule type" value="Genomic_DNA"/>
</dbReference>
<dbReference type="PANTHER" id="PTHR43711:SF1">
    <property type="entry name" value="HISTIDINE KINASE 1"/>
    <property type="match status" value="1"/>
</dbReference>
<comment type="catalytic activity">
    <reaction evidence="1">
        <text>ATP + protein L-histidine = ADP + protein N-phospho-L-histidine.</text>
        <dbReference type="EC" id="2.7.13.3"/>
    </reaction>
</comment>
<evidence type="ECO:0000256" key="6">
    <source>
        <dbReference type="ARBA" id="ARBA00022777"/>
    </source>
</evidence>
<evidence type="ECO:0000256" key="5">
    <source>
        <dbReference type="ARBA" id="ARBA00022679"/>
    </source>
</evidence>
<dbReference type="CDD" id="cd06225">
    <property type="entry name" value="HAMP"/>
    <property type="match status" value="1"/>
</dbReference>
<dbReference type="CDD" id="cd00082">
    <property type="entry name" value="HisKA"/>
    <property type="match status" value="1"/>
</dbReference>
<dbReference type="InterPro" id="IPR003661">
    <property type="entry name" value="HisK_dim/P_dom"/>
</dbReference>
<dbReference type="Gene3D" id="1.10.287.130">
    <property type="match status" value="1"/>
</dbReference>
<name>A0ABQ6FT89_9CHLR</name>
<dbReference type="PANTHER" id="PTHR43711">
    <property type="entry name" value="TWO-COMPONENT HISTIDINE KINASE"/>
    <property type="match status" value="1"/>
</dbReference>
<dbReference type="InterPro" id="IPR036097">
    <property type="entry name" value="HisK_dim/P_sf"/>
</dbReference>
<dbReference type="RefSeq" id="WP_338250143.1">
    <property type="nucleotide sequence ID" value="NZ_BSRI01000001.1"/>
</dbReference>
<evidence type="ECO:0000259" key="10">
    <source>
        <dbReference type="PROSITE" id="PS50885"/>
    </source>
</evidence>
<keyword evidence="5" id="KW-0808">Transferase</keyword>
<dbReference type="SMART" id="SM00388">
    <property type="entry name" value="HisKA"/>
    <property type="match status" value="1"/>
</dbReference>
<protein>
    <recommendedName>
        <fullName evidence="3">histidine kinase</fullName>
        <ecNumber evidence="3">2.7.13.3</ecNumber>
    </recommendedName>
</protein>
<comment type="subcellular location">
    <subcellularLocation>
        <location evidence="2">Membrane</location>
    </subcellularLocation>
</comment>
<dbReference type="SUPFAM" id="SSF158472">
    <property type="entry name" value="HAMP domain-like"/>
    <property type="match status" value="1"/>
</dbReference>
<dbReference type="SMART" id="SM00304">
    <property type="entry name" value="HAMP"/>
    <property type="match status" value="1"/>
</dbReference>
<dbReference type="Pfam" id="PF02518">
    <property type="entry name" value="HATPase_c"/>
    <property type="match status" value="1"/>
</dbReference>
<evidence type="ECO:0000256" key="7">
    <source>
        <dbReference type="ARBA" id="ARBA00023012"/>
    </source>
</evidence>
<keyword evidence="12" id="KW-1185">Reference proteome</keyword>